<dbReference type="AlphaFoldDB" id="A0A143BNE2"/>
<keyword evidence="4 5" id="KW-0413">Isomerase</keyword>
<dbReference type="STRING" id="1379270.GEMMAAP_06020"/>
<reference evidence="7 8" key="2">
    <citation type="journal article" date="2016" name="Environ. Microbiol. Rep.">
        <title>Metagenomic evidence for the presence of phototrophic Gemmatimonadetes bacteria in diverse environments.</title>
        <authorList>
            <person name="Zeng Y."/>
            <person name="Baumbach J."/>
            <person name="Barbosa E.G."/>
            <person name="Azevedo V."/>
            <person name="Zhang C."/>
            <person name="Koblizek M."/>
        </authorList>
    </citation>
    <scope>NUCLEOTIDE SEQUENCE [LARGE SCALE GENOMIC DNA]</scope>
    <source>
        <strain evidence="7 8">AP64</strain>
    </source>
</reference>
<evidence type="ECO:0000256" key="1">
    <source>
        <dbReference type="ARBA" id="ARBA00002388"/>
    </source>
</evidence>
<name>A0A143BNE2_9BACT</name>
<keyword evidence="8" id="KW-1185">Reference proteome</keyword>
<dbReference type="PANTHER" id="PTHR45625:SF4">
    <property type="entry name" value="PEPTIDYLPROLYL ISOMERASE DOMAIN AND WD REPEAT-CONTAINING PROTEIN 1"/>
    <property type="match status" value="1"/>
</dbReference>
<dbReference type="PIRSF" id="PIRSF001467">
    <property type="entry name" value="Peptidylpro_ismrse"/>
    <property type="match status" value="1"/>
</dbReference>
<dbReference type="EMBL" id="CP011454">
    <property type="protein sequence ID" value="AMW06597.1"/>
    <property type="molecule type" value="Genomic_DNA"/>
</dbReference>
<evidence type="ECO:0000256" key="4">
    <source>
        <dbReference type="ARBA" id="ARBA00023235"/>
    </source>
</evidence>
<dbReference type="KEGG" id="gph:GEMMAAP_06020"/>
<dbReference type="PROSITE" id="PS50072">
    <property type="entry name" value="CSA_PPIASE_2"/>
    <property type="match status" value="1"/>
</dbReference>
<keyword evidence="3 5" id="KW-0697">Rotamase</keyword>
<proteinExistence type="inferred from homology"/>
<feature type="domain" description="PPIase cyclophilin-type" evidence="6">
    <location>
        <begin position="10"/>
        <end position="145"/>
    </location>
</feature>
<evidence type="ECO:0000259" key="6">
    <source>
        <dbReference type="PROSITE" id="PS50072"/>
    </source>
</evidence>
<dbReference type="GO" id="GO:0003755">
    <property type="term" value="F:peptidyl-prolyl cis-trans isomerase activity"/>
    <property type="evidence" value="ECO:0007669"/>
    <property type="project" value="UniProtKB-UniRule"/>
</dbReference>
<protein>
    <recommendedName>
        <fullName evidence="5">Peptidyl-prolyl cis-trans isomerase</fullName>
        <shortName evidence="5">PPIase</shortName>
        <ecNumber evidence="5">5.2.1.8</ecNumber>
    </recommendedName>
</protein>
<dbReference type="PANTHER" id="PTHR45625">
    <property type="entry name" value="PEPTIDYL-PROLYL CIS-TRANS ISOMERASE-RELATED"/>
    <property type="match status" value="1"/>
</dbReference>
<dbReference type="PRINTS" id="PR00153">
    <property type="entry name" value="CSAPPISMRASE"/>
</dbReference>
<dbReference type="Pfam" id="PF00160">
    <property type="entry name" value="Pro_isomerase"/>
    <property type="match status" value="1"/>
</dbReference>
<dbReference type="InterPro" id="IPR029000">
    <property type="entry name" value="Cyclophilin-like_dom_sf"/>
</dbReference>
<evidence type="ECO:0000256" key="3">
    <source>
        <dbReference type="ARBA" id="ARBA00023110"/>
    </source>
</evidence>
<dbReference type="InterPro" id="IPR024936">
    <property type="entry name" value="Cyclophilin-type_PPIase"/>
</dbReference>
<dbReference type="InterPro" id="IPR002130">
    <property type="entry name" value="Cyclophilin-type_PPIase_dom"/>
</dbReference>
<gene>
    <name evidence="7" type="ORF">GEMMAAP_06020</name>
</gene>
<dbReference type="SUPFAM" id="SSF50891">
    <property type="entry name" value="Cyclophilin-like"/>
    <property type="match status" value="1"/>
</dbReference>
<comment type="catalytic activity">
    <reaction evidence="5">
        <text>[protein]-peptidylproline (omega=180) = [protein]-peptidylproline (omega=0)</text>
        <dbReference type="Rhea" id="RHEA:16237"/>
        <dbReference type="Rhea" id="RHEA-COMP:10747"/>
        <dbReference type="Rhea" id="RHEA-COMP:10748"/>
        <dbReference type="ChEBI" id="CHEBI:83833"/>
        <dbReference type="ChEBI" id="CHEBI:83834"/>
        <dbReference type="EC" id="5.2.1.8"/>
    </reaction>
</comment>
<dbReference type="Gene3D" id="2.40.100.10">
    <property type="entry name" value="Cyclophilin-like"/>
    <property type="match status" value="1"/>
</dbReference>
<evidence type="ECO:0000313" key="7">
    <source>
        <dbReference type="EMBL" id="AMW06597.1"/>
    </source>
</evidence>
<organism evidence="7 8">
    <name type="scientific">Gemmatimonas phototrophica</name>
    <dbReference type="NCBI Taxonomy" id="1379270"/>
    <lineage>
        <taxon>Bacteria</taxon>
        <taxon>Pseudomonadati</taxon>
        <taxon>Gemmatimonadota</taxon>
        <taxon>Gemmatimonadia</taxon>
        <taxon>Gemmatimonadales</taxon>
        <taxon>Gemmatimonadaceae</taxon>
        <taxon>Gemmatimonas</taxon>
    </lineage>
</organism>
<reference evidence="7 8" key="1">
    <citation type="journal article" date="2014" name="Proc. Natl. Acad. Sci. U.S.A.">
        <title>Functional type 2 photosynthetic reaction centers found in the rare bacterial phylum Gemmatimonadetes.</title>
        <authorList>
            <person name="Zeng Y."/>
            <person name="Feng F."/>
            <person name="Medova H."/>
            <person name="Dean J."/>
            <person name="Koblizek M."/>
        </authorList>
    </citation>
    <scope>NUCLEOTIDE SEQUENCE [LARGE SCALE GENOMIC DNA]</scope>
    <source>
        <strain evidence="7 8">AP64</strain>
    </source>
</reference>
<dbReference type="eggNOG" id="COG0652">
    <property type="taxonomic scope" value="Bacteria"/>
</dbReference>
<comment type="similarity">
    <text evidence="2 5">Belongs to the cyclophilin-type PPIase family.</text>
</comment>
<dbReference type="Proteomes" id="UP000076404">
    <property type="component" value="Chromosome"/>
</dbReference>
<evidence type="ECO:0000313" key="8">
    <source>
        <dbReference type="Proteomes" id="UP000076404"/>
    </source>
</evidence>
<dbReference type="EC" id="5.2.1.8" evidence="5"/>
<comment type="function">
    <text evidence="1 5">PPIases accelerate the folding of proteins. It catalyzes the cis-trans isomerization of proline imidic peptide bonds in oligopeptides.</text>
</comment>
<dbReference type="InterPro" id="IPR044666">
    <property type="entry name" value="Cyclophilin_A-like"/>
</dbReference>
<evidence type="ECO:0000256" key="2">
    <source>
        <dbReference type="ARBA" id="ARBA00007365"/>
    </source>
</evidence>
<sequence>MAVVTVRGRGRMELQLLPDVAPAAVHAFATLAERGAYAGKTWHRIVPNFVVQGGSPGANEYDPATTYFMRDEVGARNVRGSFGISTRGRDTGDGQLYINIVNNMRLDHDYTVFATMSRGFDVMDTIQEGDVIESVVIRRSSTRSR</sequence>
<accession>A0A143BNE2</accession>
<evidence type="ECO:0000256" key="5">
    <source>
        <dbReference type="RuleBase" id="RU363019"/>
    </source>
</evidence>